<evidence type="ECO:0000313" key="1">
    <source>
        <dbReference type="EMBL" id="SJL00927.1"/>
    </source>
</evidence>
<dbReference type="AlphaFoldDB" id="A0A284QWT5"/>
<name>A0A284QWT5_ARMOS</name>
<reference evidence="2" key="1">
    <citation type="journal article" date="2017" name="Nat. Ecol. Evol.">
        <title>Genome expansion and lineage-specific genetic innovations in the forest pathogenic fungi Armillaria.</title>
        <authorList>
            <person name="Sipos G."/>
            <person name="Prasanna A.N."/>
            <person name="Walter M.C."/>
            <person name="O'Connor E."/>
            <person name="Balint B."/>
            <person name="Krizsan K."/>
            <person name="Kiss B."/>
            <person name="Hess J."/>
            <person name="Varga T."/>
            <person name="Slot J."/>
            <person name="Riley R."/>
            <person name="Boka B."/>
            <person name="Rigling D."/>
            <person name="Barry K."/>
            <person name="Lee J."/>
            <person name="Mihaltcheva S."/>
            <person name="LaButti K."/>
            <person name="Lipzen A."/>
            <person name="Waldron R."/>
            <person name="Moloney N.M."/>
            <person name="Sperisen C."/>
            <person name="Kredics L."/>
            <person name="Vagvoelgyi C."/>
            <person name="Patrignani A."/>
            <person name="Fitzpatrick D."/>
            <person name="Nagy I."/>
            <person name="Doyle S."/>
            <person name="Anderson J.B."/>
            <person name="Grigoriev I.V."/>
            <person name="Gueldener U."/>
            <person name="Muensterkoetter M."/>
            <person name="Nagy L.G."/>
        </authorList>
    </citation>
    <scope>NUCLEOTIDE SEQUENCE [LARGE SCALE GENOMIC DNA]</scope>
    <source>
        <strain evidence="2">C18/9</strain>
    </source>
</reference>
<evidence type="ECO:0000313" key="2">
    <source>
        <dbReference type="Proteomes" id="UP000219338"/>
    </source>
</evidence>
<dbReference type="Proteomes" id="UP000219338">
    <property type="component" value="Unassembled WGS sequence"/>
</dbReference>
<protein>
    <submittedName>
        <fullName evidence="1">Uncharacterized protein</fullName>
    </submittedName>
</protein>
<accession>A0A284QWT5</accession>
<dbReference type="OrthoDB" id="10466296at2759"/>
<sequence>MHKPKPIQAADTLWGQGRRAMKDPYGPQTRGCEGACAIKTLDLVQKTILTGIALEREKLEARTLETTLKTPFLGRITTVPSEAREHARLMDIESASIEDGIEFLRPRMNRQGKANGKILKDLVTHISIRRIANRKNSQTMRDLNREIGQTFDEISASQERLAGMSIEADSTTSTSIRCASEATSQYPLPSNTTFSLPAHTKAMLN</sequence>
<organism evidence="1 2">
    <name type="scientific">Armillaria ostoyae</name>
    <name type="common">Armillaria root rot fungus</name>
    <dbReference type="NCBI Taxonomy" id="47428"/>
    <lineage>
        <taxon>Eukaryota</taxon>
        <taxon>Fungi</taxon>
        <taxon>Dikarya</taxon>
        <taxon>Basidiomycota</taxon>
        <taxon>Agaricomycotina</taxon>
        <taxon>Agaricomycetes</taxon>
        <taxon>Agaricomycetidae</taxon>
        <taxon>Agaricales</taxon>
        <taxon>Marasmiineae</taxon>
        <taxon>Physalacriaceae</taxon>
        <taxon>Armillaria</taxon>
    </lineage>
</organism>
<proteinExistence type="predicted"/>
<keyword evidence="2" id="KW-1185">Reference proteome</keyword>
<dbReference type="EMBL" id="FUEG01000002">
    <property type="protein sequence ID" value="SJL00927.1"/>
    <property type="molecule type" value="Genomic_DNA"/>
</dbReference>
<gene>
    <name evidence="1" type="ORF">ARMOST_04241</name>
</gene>